<organism evidence="2 3">
    <name type="scientific">Paenibacillus chartarius</name>
    <dbReference type="NCBI Taxonomy" id="747481"/>
    <lineage>
        <taxon>Bacteria</taxon>
        <taxon>Bacillati</taxon>
        <taxon>Bacillota</taxon>
        <taxon>Bacilli</taxon>
        <taxon>Bacillales</taxon>
        <taxon>Paenibacillaceae</taxon>
        <taxon>Paenibacillus</taxon>
    </lineage>
</organism>
<dbReference type="Gene3D" id="3.30.420.40">
    <property type="match status" value="2"/>
</dbReference>
<name>A0ABV6DH76_9BACL</name>
<dbReference type="Pfam" id="PF00480">
    <property type="entry name" value="ROK"/>
    <property type="match status" value="1"/>
</dbReference>
<dbReference type="InterPro" id="IPR000600">
    <property type="entry name" value="ROK"/>
</dbReference>
<dbReference type="PANTHER" id="PTHR18964:SF149">
    <property type="entry name" value="BIFUNCTIONAL UDP-N-ACETYLGLUCOSAMINE 2-EPIMERASE_N-ACETYLMANNOSAMINE KINASE"/>
    <property type="match status" value="1"/>
</dbReference>
<gene>
    <name evidence="2" type="ORF">ACFFK0_05885</name>
</gene>
<dbReference type="RefSeq" id="WP_377469037.1">
    <property type="nucleotide sequence ID" value="NZ_JBHLWN010000025.1"/>
</dbReference>
<proteinExistence type="inferred from homology"/>
<evidence type="ECO:0000313" key="3">
    <source>
        <dbReference type="Proteomes" id="UP001589776"/>
    </source>
</evidence>
<keyword evidence="3" id="KW-1185">Reference proteome</keyword>
<accession>A0ABV6DH76</accession>
<dbReference type="PANTHER" id="PTHR18964">
    <property type="entry name" value="ROK (REPRESSOR, ORF, KINASE) FAMILY"/>
    <property type="match status" value="1"/>
</dbReference>
<dbReference type="EMBL" id="JBHLWN010000025">
    <property type="protein sequence ID" value="MFC0211987.1"/>
    <property type="molecule type" value="Genomic_DNA"/>
</dbReference>
<evidence type="ECO:0000256" key="1">
    <source>
        <dbReference type="ARBA" id="ARBA00006479"/>
    </source>
</evidence>
<dbReference type="Proteomes" id="UP001589776">
    <property type="component" value="Unassembled WGS sequence"/>
</dbReference>
<sequence length="319" mass="32905">MNIEARVAIGIDLGGTNVVAGLVQEDGQVLASERERTRPERGESAVIETLASLVQRVAGDRKPAAVGIGCPGFIDPLRGVVLLASNLAWTNVPLAAKLEARAGLPVVLDNDVRMFTFAEAKAGAGQGYPVVLGLTLGTGMSAALVHQGAIYRGGGFLAGEVGHIPIPGIPYRCSCGLTGCLETIASATGIARLARETVQAGTPTVLASMHERAELLTAADVSQAYAEGDPAAASILGQVGRTLGEALSYLTPMLSPDAIVIGGGAAQAGEPLFAPLRRTLRERLLPMYGDRVAVVQAKHLDHAGVIGSAMYALSQRSKE</sequence>
<comment type="similarity">
    <text evidence="1">Belongs to the ROK (NagC/XylR) family.</text>
</comment>
<comment type="caution">
    <text evidence="2">The sequence shown here is derived from an EMBL/GenBank/DDBJ whole genome shotgun (WGS) entry which is preliminary data.</text>
</comment>
<dbReference type="SUPFAM" id="SSF53067">
    <property type="entry name" value="Actin-like ATPase domain"/>
    <property type="match status" value="1"/>
</dbReference>
<reference evidence="2 3" key="1">
    <citation type="submission" date="2024-09" db="EMBL/GenBank/DDBJ databases">
        <authorList>
            <person name="Sun Q."/>
            <person name="Mori K."/>
        </authorList>
    </citation>
    <scope>NUCLEOTIDE SEQUENCE [LARGE SCALE GENOMIC DNA]</scope>
    <source>
        <strain evidence="2 3">CCM 7759</strain>
    </source>
</reference>
<protein>
    <submittedName>
        <fullName evidence="2">ROK family protein</fullName>
    </submittedName>
</protein>
<evidence type="ECO:0000313" key="2">
    <source>
        <dbReference type="EMBL" id="MFC0211987.1"/>
    </source>
</evidence>
<dbReference type="InterPro" id="IPR043129">
    <property type="entry name" value="ATPase_NBD"/>
</dbReference>